<dbReference type="PANTHER" id="PTHR43495:SF1">
    <property type="entry name" value="L-ASPARAGINE PERMEASE"/>
    <property type="match status" value="1"/>
</dbReference>
<evidence type="ECO:0000256" key="2">
    <source>
        <dbReference type="ARBA" id="ARBA00022448"/>
    </source>
</evidence>
<evidence type="ECO:0000256" key="3">
    <source>
        <dbReference type="ARBA" id="ARBA00022692"/>
    </source>
</evidence>
<dbReference type="AlphaFoldDB" id="A0A447TZ08"/>
<keyword evidence="6 7" id="KW-0472">Membrane</keyword>
<comment type="subcellular location">
    <subcellularLocation>
        <location evidence="1">Membrane</location>
        <topology evidence="1">Multi-pass membrane protein</topology>
    </subcellularLocation>
</comment>
<evidence type="ECO:0000313" key="10">
    <source>
        <dbReference type="Proteomes" id="UP000269208"/>
    </source>
</evidence>
<evidence type="ECO:0000313" key="9">
    <source>
        <dbReference type="EMBL" id="VEB56538.1"/>
    </source>
</evidence>
<dbReference type="GO" id="GO:0016020">
    <property type="term" value="C:membrane"/>
    <property type="evidence" value="ECO:0007669"/>
    <property type="project" value="UniProtKB-SubCell"/>
</dbReference>
<dbReference type="GO" id="GO:0006865">
    <property type="term" value="P:amino acid transport"/>
    <property type="evidence" value="ECO:0007669"/>
    <property type="project" value="UniProtKB-KW"/>
</dbReference>
<feature type="domain" description="Amino acid permease/ SLC12A" evidence="8">
    <location>
        <begin position="13"/>
        <end position="114"/>
    </location>
</feature>
<evidence type="ECO:0000256" key="6">
    <source>
        <dbReference type="ARBA" id="ARBA00023136"/>
    </source>
</evidence>
<dbReference type="EMBL" id="LR134190">
    <property type="protein sequence ID" value="VEB56538.1"/>
    <property type="molecule type" value="Genomic_DNA"/>
</dbReference>
<feature type="transmembrane region" description="Helical" evidence="7">
    <location>
        <begin position="58"/>
        <end position="81"/>
    </location>
</feature>
<reference evidence="9 10" key="1">
    <citation type="submission" date="2018-12" db="EMBL/GenBank/DDBJ databases">
        <authorList>
            <consortium name="Pathogen Informatics"/>
        </authorList>
    </citation>
    <scope>NUCLEOTIDE SEQUENCE [LARGE SCALE GENOMIC DNA]</scope>
    <source>
        <strain evidence="9 10">NCTC6754</strain>
    </source>
</reference>
<evidence type="ECO:0000256" key="4">
    <source>
        <dbReference type="ARBA" id="ARBA00022970"/>
    </source>
</evidence>
<keyword evidence="3 7" id="KW-0812">Transmembrane</keyword>
<dbReference type="InterPro" id="IPR004841">
    <property type="entry name" value="AA-permease/SLC12A_dom"/>
</dbReference>
<keyword evidence="4" id="KW-0029">Amino-acid transport</keyword>
<evidence type="ECO:0000256" key="1">
    <source>
        <dbReference type="ARBA" id="ARBA00004141"/>
    </source>
</evidence>
<keyword evidence="2" id="KW-0813">Transport</keyword>
<gene>
    <name evidence="9" type="primary">cycA_2</name>
    <name evidence="9" type="ORF">NCTC6754_04424</name>
</gene>
<feature type="transmembrane region" description="Helical" evidence="7">
    <location>
        <begin position="20"/>
        <end position="46"/>
    </location>
</feature>
<feature type="transmembrane region" description="Helical" evidence="7">
    <location>
        <begin position="93"/>
        <end position="115"/>
    </location>
</feature>
<sequence length="159" mass="17657">MGHSDWHPTLKTDGMWFPHGWEQIVVCMTIVIYSFQGVELVGNAAGETESPHIILPKVILGIGLRIILFYGLAIAVLALVYPHELTPNGQSPFVWVFSHAGIPGADTLMTLVIFFRRGFLPLTRPFTPVRVCCGLWRAIALRQPALVKRTAAACRCMLF</sequence>
<keyword evidence="5 7" id="KW-1133">Transmembrane helix</keyword>
<dbReference type="GO" id="GO:0055085">
    <property type="term" value="P:transmembrane transport"/>
    <property type="evidence" value="ECO:0007669"/>
    <property type="project" value="InterPro"/>
</dbReference>
<dbReference type="Pfam" id="PF00324">
    <property type="entry name" value="AA_permease"/>
    <property type="match status" value="1"/>
</dbReference>
<protein>
    <submittedName>
        <fullName evidence="9">Amino acid permease</fullName>
    </submittedName>
</protein>
<proteinExistence type="predicted"/>
<accession>A0A447TZ08</accession>
<evidence type="ECO:0000256" key="7">
    <source>
        <dbReference type="SAM" id="Phobius"/>
    </source>
</evidence>
<name>A0A447TZ08_SALET</name>
<evidence type="ECO:0000256" key="5">
    <source>
        <dbReference type="ARBA" id="ARBA00022989"/>
    </source>
</evidence>
<evidence type="ECO:0000259" key="8">
    <source>
        <dbReference type="Pfam" id="PF00324"/>
    </source>
</evidence>
<dbReference type="Gene3D" id="1.20.1740.10">
    <property type="entry name" value="Amino acid/polyamine transporter I"/>
    <property type="match status" value="1"/>
</dbReference>
<organism evidence="9 10">
    <name type="scientific">Salmonella enterica I</name>
    <dbReference type="NCBI Taxonomy" id="59201"/>
    <lineage>
        <taxon>Bacteria</taxon>
        <taxon>Pseudomonadati</taxon>
        <taxon>Pseudomonadota</taxon>
        <taxon>Gammaproteobacteria</taxon>
        <taxon>Enterobacterales</taxon>
        <taxon>Enterobacteriaceae</taxon>
        <taxon>Salmonella</taxon>
    </lineage>
</organism>
<dbReference type="PANTHER" id="PTHR43495">
    <property type="entry name" value="GABA PERMEASE"/>
    <property type="match status" value="1"/>
</dbReference>
<dbReference type="Proteomes" id="UP000269208">
    <property type="component" value="Chromosome"/>
</dbReference>